<dbReference type="Proteomes" id="UP000507470">
    <property type="component" value="Unassembled WGS sequence"/>
</dbReference>
<gene>
    <name evidence="3" type="ORF">MCOR_9951</name>
</gene>
<proteinExistence type="predicted"/>
<feature type="region of interest" description="Disordered" evidence="1">
    <location>
        <begin position="116"/>
        <end position="146"/>
    </location>
</feature>
<protein>
    <recommendedName>
        <fullName evidence="2">Integrase p58-like C-terminal domain-containing protein</fullName>
    </recommendedName>
</protein>
<dbReference type="EMBL" id="CACVKT020001765">
    <property type="protein sequence ID" value="CAC5371521.1"/>
    <property type="molecule type" value="Genomic_DNA"/>
</dbReference>
<feature type="region of interest" description="Disordered" evidence="1">
    <location>
        <begin position="167"/>
        <end position="295"/>
    </location>
</feature>
<evidence type="ECO:0000313" key="3">
    <source>
        <dbReference type="EMBL" id="CAC5371521.1"/>
    </source>
</evidence>
<reference evidence="3 4" key="1">
    <citation type="submission" date="2020-06" db="EMBL/GenBank/DDBJ databases">
        <authorList>
            <person name="Li R."/>
            <person name="Bekaert M."/>
        </authorList>
    </citation>
    <scope>NUCLEOTIDE SEQUENCE [LARGE SCALE GENOMIC DNA]</scope>
    <source>
        <strain evidence="4">wild</strain>
    </source>
</reference>
<evidence type="ECO:0000256" key="1">
    <source>
        <dbReference type="SAM" id="MobiDB-lite"/>
    </source>
</evidence>
<organism evidence="3 4">
    <name type="scientific">Mytilus coruscus</name>
    <name type="common">Sea mussel</name>
    <dbReference type="NCBI Taxonomy" id="42192"/>
    <lineage>
        <taxon>Eukaryota</taxon>
        <taxon>Metazoa</taxon>
        <taxon>Spiralia</taxon>
        <taxon>Lophotrochozoa</taxon>
        <taxon>Mollusca</taxon>
        <taxon>Bivalvia</taxon>
        <taxon>Autobranchia</taxon>
        <taxon>Pteriomorphia</taxon>
        <taxon>Mytilida</taxon>
        <taxon>Mytiloidea</taxon>
        <taxon>Mytilidae</taxon>
        <taxon>Mytilinae</taxon>
        <taxon>Mytilus</taxon>
    </lineage>
</organism>
<keyword evidence="4" id="KW-1185">Reference proteome</keyword>
<sequence>MQKFDAGAPVWLHNPRRVKGLCPKLQNNWEGPYIVINKLNDVIYRIQKGPKTKPKVVTVYTCDICHDFNFDQSIICKRHVSEQHSGYRCDECKVVASRPQAHKNCEGKVRMVSRLTMRKKNRNTESSKRRGMRGKKTTEGTRTRRTGCRQHLERCWGPSIRRIDLYMRKRNRETTEKKGAKECSRGEERETKKEYSRGEEREKREEERGEGKGEQEHRDANSGGGTISPLPAGITIPSTEIPATESPLMSTSLCLPLSTEPCLTYSPTQEPTSPSPLSQPAATYIPTPVKKLKLE</sequence>
<dbReference type="AlphaFoldDB" id="A0A6J8AT61"/>
<name>A0A6J8AT61_MYTCO</name>
<feature type="domain" description="Integrase p58-like C-terminal" evidence="2">
    <location>
        <begin position="31"/>
        <end position="59"/>
    </location>
</feature>
<dbReference type="InterPro" id="IPR054465">
    <property type="entry name" value="Integrase_p58-like_C"/>
</dbReference>
<feature type="compositionally biased region" description="Polar residues" evidence="1">
    <location>
        <begin position="265"/>
        <end position="281"/>
    </location>
</feature>
<accession>A0A6J8AT61</accession>
<dbReference type="Pfam" id="PF22938">
    <property type="entry name" value="Integrase_p58_C"/>
    <property type="match status" value="1"/>
</dbReference>
<evidence type="ECO:0000313" key="4">
    <source>
        <dbReference type="Proteomes" id="UP000507470"/>
    </source>
</evidence>
<evidence type="ECO:0000259" key="2">
    <source>
        <dbReference type="Pfam" id="PF22938"/>
    </source>
</evidence>
<feature type="compositionally biased region" description="Basic and acidic residues" evidence="1">
    <location>
        <begin position="167"/>
        <end position="220"/>
    </location>
</feature>